<evidence type="ECO:0000256" key="1">
    <source>
        <dbReference type="SAM" id="Phobius"/>
    </source>
</evidence>
<proteinExistence type="predicted"/>
<dbReference type="EMBL" id="CP053564">
    <property type="protein sequence ID" value="QJY49187.1"/>
    <property type="molecule type" value="Genomic_DNA"/>
</dbReference>
<evidence type="ECO:0000313" key="2">
    <source>
        <dbReference type="EMBL" id="QJY49187.1"/>
    </source>
</evidence>
<sequence>MLSHEEERRLQAIEQQMRDEDPDFVRRFGRRTDTLAAALHRARAIAVKVVLGLLTALGVLIGIAGLLTASLALFFTGSGLAGVSAYQLRRVRRRRCGR</sequence>
<dbReference type="Pfam" id="PF11239">
    <property type="entry name" value="DUF3040"/>
    <property type="match status" value="1"/>
</dbReference>
<feature type="transmembrane region" description="Helical" evidence="1">
    <location>
        <begin position="71"/>
        <end position="88"/>
    </location>
</feature>
<gene>
    <name evidence="2" type="ORF">HOP40_28375</name>
</gene>
<keyword evidence="1" id="KW-0812">Transmembrane</keyword>
<name>A0A6M6JQB4_9PSEU</name>
<dbReference type="RefSeq" id="WP_172164390.1">
    <property type="nucleotide sequence ID" value="NZ_CP053564.1"/>
</dbReference>
<evidence type="ECO:0000313" key="3">
    <source>
        <dbReference type="Proteomes" id="UP000505377"/>
    </source>
</evidence>
<keyword evidence="1" id="KW-0472">Membrane</keyword>
<dbReference type="KEGG" id="pbro:HOP40_28375"/>
<accession>A0A6M6JQB4</accession>
<dbReference type="InterPro" id="IPR021401">
    <property type="entry name" value="DUF3040"/>
</dbReference>
<organism evidence="2 3">
    <name type="scientific">Pseudonocardia broussonetiae</name>
    <dbReference type="NCBI Taxonomy" id="2736640"/>
    <lineage>
        <taxon>Bacteria</taxon>
        <taxon>Bacillati</taxon>
        <taxon>Actinomycetota</taxon>
        <taxon>Actinomycetes</taxon>
        <taxon>Pseudonocardiales</taxon>
        <taxon>Pseudonocardiaceae</taxon>
        <taxon>Pseudonocardia</taxon>
    </lineage>
</organism>
<reference evidence="2 3" key="1">
    <citation type="submission" date="2020-05" db="EMBL/GenBank/DDBJ databases">
        <authorList>
            <person name="Mo P."/>
        </authorList>
    </citation>
    <scope>NUCLEOTIDE SEQUENCE [LARGE SCALE GENOMIC DNA]</scope>
    <source>
        <strain evidence="2 3">Gen01</strain>
    </source>
</reference>
<keyword evidence="3" id="KW-1185">Reference proteome</keyword>
<keyword evidence="1" id="KW-1133">Transmembrane helix</keyword>
<dbReference type="Proteomes" id="UP000505377">
    <property type="component" value="Chromosome"/>
</dbReference>
<feature type="transmembrane region" description="Helical" evidence="1">
    <location>
        <begin position="45"/>
        <end position="65"/>
    </location>
</feature>
<protein>
    <submittedName>
        <fullName evidence="2">DUF3040 domain-containing protein</fullName>
    </submittedName>
</protein>
<dbReference type="AlphaFoldDB" id="A0A6M6JQB4"/>